<proteinExistence type="inferred from homology"/>
<evidence type="ECO:0000256" key="9">
    <source>
        <dbReference type="SAM" id="MobiDB-lite"/>
    </source>
</evidence>
<name>A0A7S1PJP6_9EUKA</name>
<protein>
    <recommendedName>
        <fullName evidence="7">Gamma-soluble NSF attachment protein</fullName>
    </recommendedName>
    <alternativeName>
        <fullName evidence="8">N-ethylmaleimide-sensitive factor attachment protein gamma</fullName>
    </alternativeName>
</protein>
<comment type="subcellular location">
    <subcellularLocation>
        <location evidence="1">Membrane</location>
        <topology evidence="1">Peripheral membrane protein</topology>
    </subcellularLocation>
</comment>
<evidence type="ECO:0000256" key="4">
    <source>
        <dbReference type="ARBA" id="ARBA00022892"/>
    </source>
</evidence>
<evidence type="ECO:0000256" key="5">
    <source>
        <dbReference type="ARBA" id="ARBA00022927"/>
    </source>
</evidence>
<dbReference type="InterPro" id="IPR011990">
    <property type="entry name" value="TPR-like_helical_dom_sf"/>
</dbReference>
<dbReference type="GO" id="GO:0016192">
    <property type="term" value="P:vesicle-mediated transport"/>
    <property type="evidence" value="ECO:0007669"/>
    <property type="project" value="UniProtKB-KW"/>
</dbReference>
<feature type="region of interest" description="Disordered" evidence="9">
    <location>
        <begin position="287"/>
        <end position="347"/>
    </location>
</feature>
<dbReference type="GO" id="GO:0006886">
    <property type="term" value="P:intracellular protein transport"/>
    <property type="evidence" value="ECO:0007669"/>
    <property type="project" value="InterPro"/>
</dbReference>
<evidence type="ECO:0000256" key="3">
    <source>
        <dbReference type="ARBA" id="ARBA00022448"/>
    </source>
</evidence>
<dbReference type="EMBL" id="HBGD01011680">
    <property type="protein sequence ID" value="CAD9086416.1"/>
    <property type="molecule type" value="Transcribed_RNA"/>
</dbReference>
<dbReference type="GO" id="GO:0019905">
    <property type="term" value="F:syntaxin binding"/>
    <property type="evidence" value="ECO:0007669"/>
    <property type="project" value="TreeGrafter"/>
</dbReference>
<keyword evidence="4" id="KW-0931">ER-Golgi transport</keyword>
<evidence type="ECO:0000256" key="8">
    <source>
        <dbReference type="ARBA" id="ARBA00042485"/>
    </source>
</evidence>
<evidence type="ECO:0000313" key="10">
    <source>
        <dbReference type="EMBL" id="CAD9086416.1"/>
    </source>
</evidence>
<dbReference type="AlphaFoldDB" id="A0A7S1PJP6"/>
<dbReference type="GO" id="GO:0005483">
    <property type="term" value="F:soluble NSF attachment protein activity"/>
    <property type="evidence" value="ECO:0007669"/>
    <property type="project" value="TreeGrafter"/>
</dbReference>
<dbReference type="PANTHER" id="PTHR13768:SF2">
    <property type="entry name" value="GAMMA-SOLUBLE NSF ATTACHMENT PROTEIN"/>
    <property type="match status" value="1"/>
</dbReference>
<dbReference type="SUPFAM" id="SSF48452">
    <property type="entry name" value="TPR-like"/>
    <property type="match status" value="1"/>
</dbReference>
<dbReference type="PANTHER" id="PTHR13768">
    <property type="entry name" value="SOLUBLE NSF ATTACHMENT PROTEIN SNAP"/>
    <property type="match status" value="1"/>
</dbReference>
<feature type="compositionally biased region" description="Acidic residues" evidence="9">
    <location>
        <begin position="316"/>
        <end position="347"/>
    </location>
</feature>
<sequence>MPSAQELEKQAKQLSTKSLLAFRFSVDHDQAGITFDKAAHLYKAQSKLSDAARCYDLSAREHQKAGNLFHAAKALDNAASAFRDLKDIPKAIKCYKNSSEIMLEDGKMDRAAEILTKGAKLIEKEMTKNSSKLSDEHKNQIKEMYVEALKMYANGDKYHMATNSFRAFNAFLLKNQMYDECIRNIKKQTDGYVALKQMHNVWKNNLSLVVVQLQHDSDSIAAEELHEETLAKFPDYSATKECQLATQFIQAFEQNDQELLDSTIQDRDLKYLEAQVSKICRKMTLDRRSTTTTSAPRQKVKISKVKQQTEELLGGADEDDNEEEEEEDLDSLYEDDEPDALDEDNLC</sequence>
<accession>A0A7S1PJP6</accession>
<comment type="similarity">
    <text evidence="2">Belongs to the SNAP family.</text>
</comment>
<evidence type="ECO:0000256" key="2">
    <source>
        <dbReference type="ARBA" id="ARBA00010050"/>
    </source>
</evidence>
<dbReference type="InterPro" id="IPR000744">
    <property type="entry name" value="NSF_attach"/>
</dbReference>
<reference evidence="10" key="1">
    <citation type="submission" date="2021-01" db="EMBL/GenBank/DDBJ databases">
        <authorList>
            <person name="Corre E."/>
            <person name="Pelletier E."/>
            <person name="Niang G."/>
            <person name="Scheremetjew M."/>
            <person name="Finn R."/>
            <person name="Kale V."/>
            <person name="Holt S."/>
            <person name="Cochrane G."/>
            <person name="Meng A."/>
            <person name="Brown T."/>
            <person name="Cohen L."/>
        </authorList>
    </citation>
    <scope>NUCLEOTIDE SEQUENCE</scope>
    <source>
        <strain evidence="10">WS</strain>
    </source>
</reference>
<evidence type="ECO:0000256" key="7">
    <source>
        <dbReference type="ARBA" id="ARBA00040047"/>
    </source>
</evidence>
<dbReference type="Pfam" id="PF14938">
    <property type="entry name" value="SNAP"/>
    <property type="match status" value="1"/>
</dbReference>
<keyword evidence="5" id="KW-0653">Protein transport</keyword>
<keyword evidence="6" id="KW-0472">Membrane</keyword>
<gene>
    <name evidence="10" type="ORF">PCOS0759_LOCUS9670</name>
</gene>
<organism evidence="10">
    <name type="scientific">Percolomonas cosmopolitus</name>
    <dbReference type="NCBI Taxonomy" id="63605"/>
    <lineage>
        <taxon>Eukaryota</taxon>
        <taxon>Discoba</taxon>
        <taxon>Heterolobosea</taxon>
        <taxon>Tetramitia</taxon>
        <taxon>Eutetramitia</taxon>
        <taxon>Percolomonadidae</taxon>
        <taxon>Percolomonas</taxon>
    </lineage>
</organism>
<evidence type="ECO:0000256" key="6">
    <source>
        <dbReference type="ARBA" id="ARBA00023136"/>
    </source>
</evidence>
<dbReference type="GO" id="GO:0005774">
    <property type="term" value="C:vacuolar membrane"/>
    <property type="evidence" value="ECO:0007669"/>
    <property type="project" value="TreeGrafter"/>
</dbReference>
<dbReference type="GO" id="GO:0031201">
    <property type="term" value="C:SNARE complex"/>
    <property type="evidence" value="ECO:0007669"/>
    <property type="project" value="TreeGrafter"/>
</dbReference>
<evidence type="ECO:0000256" key="1">
    <source>
        <dbReference type="ARBA" id="ARBA00004170"/>
    </source>
</evidence>
<keyword evidence="3" id="KW-0813">Transport</keyword>
<dbReference type="Gene3D" id="1.25.40.10">
    <property type="entry name" value="Tetratricopeptide repeat domain"/>
    <property type="match status" value="1"/>
</dbReference>